<evidence type="ECO:0000256" key="8">
    <source>
        <dbReference type="ARBA" id="ARBA00022723"/>
    </source>
</evidence>
<dbReference type="InterPro" id="IPR019833">
    <property type="entry name" value="Mn/Fe_SOD_BS"/>
</dbReference>
<dbReference type="PANTHER" id="PTHR11404">
    <property type="entry name" value="SUPEROXIDE DISMUTASE 2"/>
    <property type="match status" value="1"/>
</dbReference>
<evidence type="ECO:0000259" key="15">
    <source>
        <dbReference type="Pfam" id="PF02777"/>
    </source>
</evidence>
<dbReference type="SUPFAM" id="SSF54719">
    <property type="entry name" value="Fe,Mn superoxide dismutase (SOD), C-terminal domain"/>
    <property type="match status" value="1"/>
</dbReference>
<evidence type="ECO:0000256" key="4">
    <source>
        <dbReference type="ARBA" id="ARBA00008714"/>
    </source>
</evidence>
<proteinExistence type="inferred from homology"/>
<gene>
    <name evidence="16" type="ORF">SPBR_00959</name>
</gene>
<dbReference type="PROSITE" id="PS00088">
    <property type="entry name" value="SOD_MN"/>
    <property type="match status" value="1"/>
</dbReference>
<dbReference type="InterPro" id="IPR036324">
    <property type="entry name" value="Mn/Fe_SOD_N_sf"/>
</dbReference>
<name>A0A0C2IPL3_9PEZI</name>
<evidence type="ECO:0000256" key="12">
    <source>
        <dbReference type="ARBA" id="ARBA00023211"/>
    </source>
</evidence>
<keyword evidence="17" id="KW-1185">Reference proteome</keyword>
<dbReference type="OrthoDB" id="239262at2759"/>
<dbReference type="PRINTS" id="PR01703">
    <property type="entry name" value="MNSODISMTASE"/>
</dbReference>
<dbReference type="InterPro" id="IPR036314">
    <property type="entry name" value="SOD_C_sf"/>
</dbReference>
<evidence type="ECO:0000313" key="17">
    <source>
        <dbReference type="Proteomes" id="UP000031575"/>
    </source>
</evidence>
<comment type="cofactor">
    <cofactor evidence="1">
        <name>Mn(2+)</name>
        <dbReference type="ChEBI" id="CHEBI:29035"/>
    </cofactor>
</comment>
<feature type="domain" description="Manganese/iron superoxide dismutase C-terminal" evidence="15">
    <location>
        <begin position="146"/>
        <end position="243"/>
    </location>
</feature>
<evidence type="ECO:0000256" key="9">
    <source>
        <dbReference type="ARBA" id="ARBA00022946"/>
    </source>
</evidence>
<evidence type="ECO:0000256" key="5">
    <source>
        <dbReference type="ARBA" id="ARBA00011881"/>
    </source>
</evidence>
<keyword evidence="9" id="KW-0809">Transit peptide</keyword>
<reference evidence="16 17" key="1">
    <citation type="journal article" date="2014" name="BMC Genomics">
        <title>Comparative genomics of the major fungal agents of human and animal Sporotrichosis: Sporothrix schenckii and Sporothrix brasiliensis.</title>
        <authorList>
            <person name="Teixeira M.M."/>
            <person name="de Almeida L.G."/>
            <person name="Kubitschek-Barreira P."/>
            <person name="Alves F.L."/>
            <person name="Kioshima E.S."/>
            <person name="Abadio A.K."/>
            <person name="Fernandes L."/>
            <person name="Derengowski L.S."/>
            <person name="Ferreira K.S."/>
            <person name="Souza R.C."/>
            <person name="Ruiz J.C."/>
            <person name="de Andrade N.C."/>
            <person name="Paes H.C."/>
            <person name="Nicola A.M."/>
            <person name="Albuquerque P."/>
            <person name="Gerber A.L."/>
            <person name="Martins V.P."/>
            <person name="Peconick L.D."/>
            <person name="Neto A.V."/>
            <person name="Chaucanez C.B."/>
            <person name="Silva P.A."/>
            <person name="Cunha O.L."/>
            <person name="de Oliveira F.F."/>
            <person name="dos Santos T.C."/>
            <person name="Barros A.L."/>
            <person name="Soares M.A."/>
            <person name="de Oliveira L.M."/>
            <person name="Marini M.M."/>
            <person name="Villalobos-Duno H."/>
            <person name="Cunha M.M."/>
            <person name="de Hoog S."/>
            <person name="da Silveira J.F."/>
            <person name="Henrissat B."/>
            <person name="Nino-Vega G.A."/>
            <person name="Cisalpino P.S."/>
            <person name="Mora-Montes H.M."/>
            <person name="Almeida S.R."/>
            <person name="Stajich J.E."/>
            <person name="Lopes-Bezerra L.M."/>
            <person name="Vasconcelos A.T."/>
            <person name="Felipe M.S."/>
        </authorList>
    </citation>
    <scope>NUCLEOTIDE SEQUENCE [LARGE SCALE GENOMIC DNA]</scope>
    <source>
        <strain evidence="16 17">5110</strain>
    </source>
</reference>
<dbReference type="InterPro" id="IPR019831">
    <property type="entry name" value="Mn/Fe_SOD_N"/>
</dbReference>
<evidence type="ECO:0000256" key="13">
    <source>
        <dbReference type="ARBA" id="ARBA00049204"/>
    </source>
</evidence>
<dbReference type="GO" id="GO:0030145">
    <property type="term" value="F:manganese ion binding"/>
    <property type="evidence" value="ECO:0007669"/>
    <property type="project" value="TreeGrafter"/>
</dbReference>
<dbReference type="HOGENOM" id="CLU_031625_2_0_1"/>
<dbReference type="InterPro" id="IPR001189">
    <property type="entry name" value="Mn/Fe_SOD"/>
</dbReference>
<evidence type="ECO:0000256" key="10">
    <source>
        <dbReference type="ARBA" id="ARBA00023002"/>
    </source>
</evidence>
<evidence type="ECO:0000259" key="14">
    <source>
        <dbReference type="Pfam" id="PF00081"/>
    </source>
</evidence>
<dbReference type="EC" id="1.15.1.1" evidence="6"/>
<protein>
    <recommendedName>
        <fullName evidence="7">Superoxide dismutase [Mn], mitochondrial</fullName>
        <ecNumber evidence="6">1.15.1.1</ecNumber>
    </recommendedName>
</protein>
<evidence type="ECO:0000256" key="3">
    <source>
        <dbReference type="ARBA" id="ARBA00004305"/>
    </source>
</evidence>
<dbReference type="SUPFAM" id="SSF46609">
    <property type="entry name" value="Fe,Mn superoxide dismutase (SOD), N-terminal domain"/>
    <property type="match status" value="1"/>
</dbReference>
<sequence>MADIAGIPVPGQAVFGEMVSTSLNGIRRHAEQLFINKLPFLPSKASVHAYTLPPLPYSYDALEPHISAEIMTLHHDKHHQAYISNLNALLTNYSSAIAQGRVADQIAMQPGLRFHGGGHINHALFWPSLAPSSSDDAKKPKKKAPQLTKALTAQYGDLEGFWAAFSKTLLGIQGSGWGWLVKLDGSDSLCIVTTKDQDPVVDAVPVLGIDMWEHAYYLQYRNGKQSYVDNVWQIINWTTAEARFAGTRDDALDVIQVTLSV</sequence>
<dbReference type="Pfam" id="PF02777">
    <property type="entry name" value="Sod_Fe_C"/>
    <property type="match status" value="1"/>
</dbReference>
<accession>A0A0C2IPL3</accession>
<dbReference type="InterPro" id="IPR019832">
    <property type="entry name" value="Mn/Fe_SOD_C"/>
</dbReference>
<comment type="subunit">
    <text evidence="5">Homotetramer.</text>
</comment>
<comment type="subcellular location">
    <subcellularLocation>
        <location evidence="3">Mitochondrion matrix</location>
    </subcellularLocation>
</comment>
<dbReference type="RefSeq" id="XP_040618981.1">
    <property type="nucleotide sequence ID" value="XM_040759278.1"/>
</dbReference>
<comment type="similarity">
    <text evidence="4">Belongs to the iron/manganese superoxide dismutase family.</text>
</comment>
<keyword evidence="11" id="KW-0496">Mitochondrion</keyword>
<evidence type="ECO:0000313" key="16">
    <source>
        <dbReference type="EMBL" id="KIH90971.1"/>
    </source>
</evidence>
<dbReference type="FunFam" id="3.55.40.20:FF:000004">
    <property type="entry name" value="Superoxide dismutase [Fe]"/>
    <property type="match status" value="1"/>
</dbReference>
<dbReference type="VEuPathDB" id="FungiDB:SPBR_00959"/>
<comment type="catalytic activity">
    <reaction evidence="13">
        <text>2 superoxide + 2 H(+) = H2O2 + O2</text>
        <dbReference type="Rhea" id="RHEA:20696"/>
        <dbReference type="ChEBI" id="CHEBI:15378"/>
        <dbReference type="ChEBI" id="CHEBI:15379"/>
        <dbReference type="ChEBI" id="CHEBI:16240"/>
        <dbReference type="ChEBI" id="CHEBI:18421"/>
        <dbReference type="EC" id="1.15.1.1"/>
    </reaction>
</comment>
<dbReference type="EMBL" id="AWTV01000008">
    <property type="protein sequence ID" value="KIH90971.1"/>
    <property type="molecule type" value="Genomic_DNA"/>
</dbReference>
<evidence type="ECO:0000256" key="11">
    <source>
        <dbReference type="ARBA" id="ARBA00023128"/>
    </source>
</evidence>
<dbReference type="GO" id="GO:0004784">
    <property type="term" value="F:superoxide dismutase activity"/>
    <property type="evidence" value="ECO:0007669"/>
    <property type="project" value="UniProtKB-EC"/>
</dbReference>
<keyword evidence="10" id="KW-0560">Oxidoreductase</keyword>
<evidence type="ECO:0000256" key="1">
    <source>
        <dbReference type="ARBA" id="ARBA00001936"/>
    </source>
</evidence>
<dbReference type="InterPro" id="IPR050265">
    <property type="entry name" value="Fe/Mn_Superoxide_Dismutase"/>
</dbReference>
<evidence type="ECO:0000256" key="6">
    <source>
        <dbReference type="ARBA" id="ARBA00012682"/>
    </source>
</evidence>
<dbReference type="AlphaFoldDB" id="A0A0C2IPL3"/>
<dbReference type="Pfam" id="PF00081">
    <property type="entry name" value="Sod_Fe_N"/>
    <property type="match status" value="1"/>
</dbReference>
<comment type="function">
    <text evidence="2">Destroys superoxide anion radicals which are normally produced within the cells and which are toxic to biological systems.</text>
</comment>
<dbReference type="GO" id="GO:0005759">
    <property type="term" value="C:mitochondrial matrix"/>
    <property type="evidence" value="ECO:0007669"/>
    <property type="project" value="UniProtKB-SubCell"/>
</dbReference>
<evidence type="ECO:0000256" key="2">
    <source>
        <dbReference type="ARBA" id="ARBA00002170"/>
    </source>
</evidence>
<dbReference type="Gene3D" id="3.55.40.20">
    <property type="entry name" value="Iron/manganese superoxide dismutase, C-terminal domain"/>
    <property type="match status" value="1"/>
</dbReference>
<organism evidence="16 17">
    <name type="scientific">Sporothrix brasiliensis 5110</name>
    <dbReference type="NCBI Taxonomy" id="1398154"/>
    <lineage>
        <taxon>Eukaryota</taxon>
        <taxon>Fungi</taxon>
        <taxon>Dikarya</taxon>
        <taxon>Ascomycota</taxon>
        <taxon>Pezizomycotina</taxon>
        <taxon>Sordariomycetes</taxon>
        <taxon>Sordariomycetidae</taxon>
        <taxon>Ophiostomatales</taxon>
        <taxon>Ophiostomataceae</taxon>
        <taxon>Sporothrix</taxon>
    </lineage>
</organism>
<keyword evidence="8" id="KW-0479">Metal-binding</keyword>
<dbReference type="Gene3D" id="1.10.287.990">
    <property type="entry name" value="Fe,Mn superoxide dismutase (SOD) domain"/>
    <property type="match status" value="1"/>
</dbReference>
<dbReference type="Proteomes" id="UP000031575">
    <property type="component" value="Unassembled WGS sequence"/>
</dbReference>
<evidence type="ECO:0000256" key="7">
    <source>
        <dbReference type="ARBA" id="ARBA00014518"/>
    </source>
</evidence>
<dbReference type="GeneID" id="63674199"/>
<keyword evidence="12" id="KW-0464">Manganese</keyword>
<dbReference type="FunFam" id="1.10.287.990:FF:000001">
    <property type="entry name" value="Superoxide dismutase"/>
    <property type="match status" value="1"/>
</dbReference>
<feature type="domain" description="Manganese/iron superoxide dismutase N-terminal" evidence="14">
    <location>
        <begin position="50"/>
        <end position="129"/>
    </location>
</feature>
<dbReference type="PANTHER" id="PTHR11404:SF29">
    <property type="entry name" value="SUPEROXIDE DISMUTASE"/>
    <property type="match status" value="1"/>
</dbReference>
<comment type="caution">
    <text evidence="16">The sequence shown here is derived from an EMBL/GenBank/DDBJ whole genome shotgun (WGS) entry which is preliminary data.</text>
</comment>